<dbReference type="Gene3D" id="3.30.1340.30">
    <property type="match status" value="1"/>
</dbReference>
<dbReference type="PROSITE" id="PS50914">
    <property type="entry name" value="BON"/>
    <property type="match status" value="1"/>
</dbReference>
<dbReference type="Proteomes" id="UP000306145">
    <property type="component" value="Unassembled WGS sequence"/>
</dbReference>
<evidence type="ECO:0000256" key="1">
    <source>
        <dbReference type="SAM" id="MobiDB-lite"/>
    </source>
</evidence>
<gene>
    <name evidence="3" type="ORF">FHG89_14335</name>
</gene>
<dbReference type="EMBL" id="VDFY01000154">
    <property type="protein sequence ID" value="TNH28705.1"/>
    <property type="molecule type" value="Genomic_DNA"/>
</dbReference>
<dbReference type="RefSeq" id="WP_139584965.1">
    <property type="nucleotide sequence ID" value="NZ_VDFY01000154.1"/>
</dbReference>
<feature type="domain" description="BON" evidence="2">
    <location>
        <begin position="23"/>
        <end position="91"/>
    </location>
</feature>
<keyword evidence="4" id="KW-1185">Reference proteome</keyword>
<name>A0A5C4QNW2_9ACTN</name>
<sequence length="97" mass="10990">MHWPSPGENWFADDSDQPPPDHEDLRIEALVAQRLSGDWTTRQQQISVAVQNRVVILLGLVNDTNARQVAGELAWDTPGVFDVCNTLRLMGQRRGRR</sequence>
<accession>A0A5C4QNW2</accession>
<feature type="region of interest" description="Disordered" evidence="1">
    <location>
        <begin position="1"/>
        <end position="22"/>
    </location>
</feature>
<dbReference type="InterPro" id="IPR007055">
    <property type="entry name" value="BON_dom"/>
</dbReference>
<protein>
    <submittedName>
        <fullName evidence="3">BON domain-containing protein</fullName>
    </submittedName>
</protein>
<dbReference type="AlphaFoldDB" id="A0A5C4QNW2"/>
<proteinExistence type="predicted"/>
<evidence type="ECO:0000313" key="4">
    <source>
        <dbReference type="Proteomes" id="UP000306145"/>
    </source>
</evidence>
<evidence type="ECO:0000313" key="3">
    <source>
        <dbReference type="EMBL" id="TNH28705.1"/>
    </source>
</evidence>
<reference evidence="3 4" key="1">
    <citation type="submission" date="2019-06" db="EMBL/GenBank/DDBJ databases">
        <title>Micromonospora ordensis sp. nov., isolated from deep marine sediment.</title>
        <authorList>
            <person name="Veyisoglu A."/>
            <person name="Carro L."/>
            <person name="Klenk H.-P."/>
            <person name="Sahin N."/>
        </authorList>
    </citation>
    <scope>NUCLEOTIDE SEQUENCE [LARGE SCALE GENOMIC DNA]</scope>
    <source>
        <strain evidence="3 4">S2509</strain>
    </source>
</reference>
<dbReference type="OrthoDB" id="3403070at2"/>
<comment type="caution">
    <text evidence="3">The sequence shown here is derived from an EMBL/GenBank/DDBJ whole genome shotgun (WGS) entry which is preliminary data.</text>
</comment>
<evidence type="ECO:0000259" key="2">
    <source>
        <dbReference type="PROSITE" id="PS50914"/>
    </source>
</evidence>
<organism evidence="3 4">
    <name type="scientific">Micromonospora orduensis</name>
    <dbReference type="NCBI Taxonomy" id="1420891"/>
    <lineage>
        <taxon>Bacteria</taxon>
        <taxon>Bacillati</taxon>
        <taxon>Actinomycetota</taxon>
        <taxon>Actinomycetes</taxon>
        <taxon>Micromonosporales</taxon>
        <taxon>Micromonosporaceae</taxon>
        <taxon>Micromonospora</taxon>
    </lineage>
</organism>
<dbReference type="Pfam" id="PF04972">
    <property type="entry name" value="BON"/>
    <property type="match status" value="1"/>
</dbReference>